<reference evidence="3 4" key="1">
    <citation type="submission" date="2016-10" db="EMBL/GenBank/DDBJ databases">
        <authorList>
            <person name="Varghese N."/>
            <person name="Submissions S."/>
        </authorList>
    </citation>
    <scope>NUCLEOTIDE SEQUENCE [LARGE SCALE GENOMIC DNA]</scope>
    <source>
        <strain evidence="3 4">IBRC-M10081</strain>
    </source>
</reference>
<gene>
    <name evidence="2" type="primary">amaP</name>
    <name evidence="2" type="ORF">K8V35_01820</name>
    <name evidence="3" type="ORF">SAMN05192557_0943</name>
</gene>
<organism evidence="3 4">
    <name type="scientific">Aliicoccus persicus</name>
    <dbReference type="NCBI Taxonomy" id="930138"/>
    <lineage>
        <taxon>Bacteria</taxon>
        <taxon>Bacillati</taxon>
        <taxon>Bacillota</taxon>
        <taxon>Bacilli</taxon>
        <taxon>Bacillales</taxon>
        <taxon>Staphylococcaceae</taxon>
        <taxon>Aliicoccus</taxon>
    </lineage>
</organism>
<feature type="transmembrane region" description="Helical" evidence="1">
    <location>
        <begin position="7"/>
        <end position="25"/>
    </location>
</feature>
<name>A0A662Z3S3_9STAP</name>
<dbReference type="NCBIfam" id="NF033218">
    <property type="entry name" value="anchor_AmaP"/>
    <property type="match status" value="1"/>
</dbReference>
<dbReference type="AlphaFoldDB" id="A0A662Z3S3"/>
<keyword evidence="1" id="KW-0812">Transmembrane</keyword>
<feature type="transmembrane region" description="Helical" evidence="1">
    <location>
        <begin position="45"/>
        <end position="66"/>
    </location>
</feature>
<reference evidence="2" key="2">
    <citation type="journal article" date="2021" name="PeerJ">
        <title>Extensive microbial diversity within the chicken gut microbiome revealed by metagenomics and culture.</title>
        <authorList>
            <person name="Gilroy R."/>
            <person name="Ravi A."/>
            <person name="Getino M."/>
            <person name="Pursley I."/>
            <person name="Horton D.L."/>
            <person name="Alikhan N.F."/>
            <person name="Baker D."/>
            <person name="Gharbi K."/>
            <person name="Hall N."/>
            <person name="Watson M."/>
            <person name="Adriaenssens E.M."/>
            <person name="Foster-Nyarko E."/>
            <person name="Jarju S."/>
            <person name="Secka A."/>
            <person name="Antonio M."/>
            <person name="Oren A."/>
            <person name="Chaudhuri R.R."/>
            <person name="La Ragione R."/>
            <person name="Hildebrand F."/>
            <person name="Pallen M.J."/>
        </authorList>
    </citation>
    <scope>NUCLEOTIDE SEQUENCE</scope>
    <source>
        <strain evidence="2">6019</strain>
    </source>
</reference>
<evidence type="ECO:0000313" key="2">
    <source>
        <dbReference type="EMBL" id="HJE19078.1"/>
    </source>
</evidence>
<dbReference type="RefSeq" id="WP_091474391.1">
    <property type="nucleotide sequence ID" value="NZ_FOIT01000002.1"/>
</dbReference>
<protein>
    <submittedName>
        <fullName evidence="2">Alkaline shock response membrane anchor protein AmaP</fullName>
    </submittedName>
</protein>
<keyword evidence="1" id="KW-0472">Membrane</keyword>
<reference evidence="2" key="3">
    <citation type="submission" date="2021-09" db="EMBL/GenBank/DDBJ databases">
        <authorList>
            <person name="Gilroy R."/>
        </authorList>
    </citation>
    <scope>NUCLEOTIDE SEQUENCE</scope>
    <source>
        <strain evidence="2">6019</strain>
    </source>
</reference>
<keyword evidence="1" id="KW-1133">Transmembrane helix</keyword>
<dbReference type="EMBL" id="FOIT01000002">
    <property type="protein sequence ID" value="SEV94762.1"/>
    <property type="molecule type" value="Genomic_DNA"/>
</dbReference>
<dbReference type="EMBL" id="DYYI01000016">
    <property type="protein sequence ID" value="HJE19078.1"/>
    <property type="molecule type" value="Genomic_DNA"/>
</dbReference>
<evidence type="ECO:0000256" key="1">
    <source>
        <dbReference type="SAM" id="Phobius"/>
    </source>
</evidence>
<dbReference type="Proteomes" id="UP000763505">
    <property type="component" value="Unassembled WGS sequence"/>
</dbReference>
<evidence type="ECO:0000313" key="3">
    <source>
        <dbReference type="EMBL" id="SEV94762.1"/>
    </source>
</evidence>
<sequence>MRRLLDVLFGLVILVFMIYFIFDYLNLSGVQPYIDDMESTSWFPYVLYVFMALMVIIGITLIIIGLRPTKRSNRLVWETETGNLEIQKVAVESFIKKVISDEPNVVHHDTTLTFRSNNDEQTIEGSIDVLWAASMHHREPSIQKIDARIKDKLTEFTQADCSGINLNVLDQHKDTTRRVI</sequence>
<evidence type="ECO:0000313" key="4">
    <source>
        <dbReference type="Proteomes" id="UP000243605"/>
    </source>
</evidence>
<dbReference type="Proteomes" id="UP000243605">
    <property type="component" value="Unassembled WGS sequence"/>
</dbReference>
<accession>A0A662Z3S3</accession>
<proteinExistence type="predicted"/>
<keyword evidence="4" id="KW-1185">Reference proteome</keyword>